<dbReference type="SUPFAM" id="SSF48208">
    <property type="entry name" value="Six-hairpin glycosidases"/>
    <property type="match status" value="1"/>
</dbReference>
<comment type="similarity">
    <text evidence="15">Belongs to the glycogen debranching enzyme family.</text>
</comment>
<evidence type="ECO:0000256" key="14">
    <source>
        <dbReference type="ARBA" id="ARBA00023295"/>
    </source>
</evidence>
<comment type="caution">
    <text evidence="21">The sequence shown here is derived from an EMBL/GenBank/DDBJ whole genome shotgun (WGS) entry which is preliminary data.</text>
</comment>
<evidence type="ECO:0000256" key="16">
    <source>
        <dbReference type="ARBA" id="ARBA00031477"/>
    </source>
</evidence>
<dbReference type="InterPro" id="IPR012341">
    <property type="entry name" value="6hp_glycosidase-like_sf"/>
</dbReference>
<keyword evidence="22" id="KW-1185">Reference proteome</keyword>
<feature type="domain" description="Glycogen debranching enzyme central" evidence="20">
    <location>
        <begin position="690"/>
        <end position="942"/>
    </location>
</feature>
<comment type="function">
    <text evidence="3">Multifunctional enzyme acting as 1,4-alpha-D-glucan:1,4-alpha-D-glucan 4-alpha-D-glycosyltransferase and amylo-1,6-glucosidase in glycogen degradation.</text>
</comment>
<evidence type="ECO:0000256" key="3">
    <source>
        <dbReference type="ARBA" id="ARBA00003530"/>
    </source>
</evidence>
<gene>
    <name evidence="21" type="ORF">B4U80_07812</name>
</gene>
<dbReference type="STRING" id="299467.A0A443SJ72"/>
<dbReference type="EC" id="3.2.1.33" evidence="6"/>
<evidence type="ECO:0000256" key="4">
    <source>
        <dbReference type="ARBA" id="ARBA00004496"/>
    </source>
</evidence>
<evidence type="ECO:0000256" key="15">
    <source>
        <dbReference type="ARBA" id="ARBA00025780"/>
    </source>
</evidence>
<evidence type="ECO:0000256" key="2">
    <source>
        <dbReference type="ARBA" id="ARBA00000927"/>
    </source>
</evidence>
<dbReference type="Pfam" id="PF14701">
    <property type="entry name" value="hDGE_amylase"/>
    <property type="match status" value="1"/>
</dbReference>
<dbReference type="InterPro" id="IPR032792">
    <property type="entry name" value="AGL_glucanoTrfase"/>
</dbReference>
<keyword evidence="8" id="KW-0963">Cytoplasm</keyword>
<evidence type="ECO:0000313" key="21">
    <source>
        <dbReference type="EMBL" id="RWS27560.1"/>
    </source>
</evidence>
<dbReference type="GO" id="GO:0004135">
    <property type="term" value="F:amylo-alpha-1,6-glucosidase activity"/>
    <property type="evidence" value="ECO:0007669"/>
    <property type="project" value="UniProtKB-EC"/>
</dbReference>
<evidence type="ECO:0000259" key="19">
    <source>
        <dbReference type="Pfam" id="PF14701"/>
    </source>
</evidence>
<keyword evidence="10" id="KW-0808">Transferase</keyword>
<dbReference type="OrthoDB" id="10248904at2759"/>
<keyword evidence="14" id="KW-0326">Glycosidase</keyword>
<dbReference type="InterPro" id="IPR010401">
    <property type="entry name" value="AGL/Gdb1"/>
</dbReference>
<evidence type="ECO:0000256" key="13">
    <source>
        <dbReference type="ARBA" id="ARBA00023268"/>
    </source>
</evidence>
<dbReference type="Pfam" id="PF14702">
    <property type="entry name" value="hGDE_central"/>
    <property type="match status" value="1"/>
</dbReference>
<evidence type="ECO:0000259" key="18">
    <source>
        <dbReference type="Pfam" id="PF14699"/>
    </source>
</evidence>
<sequence length="1490" mass="171481">MSTEVIKSLLIENNQFLESSLFRLKKDWKVRFLIGATLYGKQISLFINYPSDDCTFIRQTYRQLQWTVDNSVEYIEICFKLPGTFHYYYTENNNKIGDGYLLVEPSLVIGDDSTLTLDSIQCQTVISKYLGPFHEWKQRLKVAFETGYNMIHFTPVQELGDSKSAYSLRNQTKLNSMFETKENKYSFDDVSKLTEFMRKEWKILSITDIVLNHTANETDWLREHPECTYNLQNSPHLRPAYLLDRILWHVSMDIIAGKCDGLSCEINDESHLNRLREILHEYISKAKLYEMYQINVDEAVNELKNSFLIFKQDVIDIQDVQSDLIVIQDSKYRRFGSTVDMKSVFKKFASSISLEDEQSKINCLNWFRSEVEKLNNNIKSEIENHLNCAVESSISHIRYERVSQEGPKLKVVSRERPLLTQYFTSHDKTLDLKGEEEAVYNDEMNKYFMAHNGWVMNDNPLKNFAEFGSNVYLRRELIAWSDSVKLRFGDKVEDCPFLWNYMREYVEQTAKMFHGIRLDNCHSTPLHVAEYLIDAARKVRPDLYLIAELFTSSEAVDNIFVNRLGITSLIREAMAAPIPFELGRFIYRFGGDPTGSFIKVDTRPLIPEVAHAILFDLTHDNESPVTKRSAYDFLPTAAVVSMSFSATGSNRGYDELVPHRIDVVEENRQYTSWSDSESENRVNFVSANTGIILAKKALNNLHLKLGKEGFSEIFVDQVDDNVIAVTRHNPVSHKSVVLVARTSFSHPQNPQDTGFIRQITIAGKINQIILETKMIGEQQYIKDEKFINGLGAFKAVLKENISVENSEMVKITTDNGLNKVDFENFVPSSVIAFEVSLDQIHIDAVNELKSVLNNLSDLEQVLRNISLCDLNYVLFRIDQEEKDERSDAGVYNIPNFQSLNYCGIAGLMFYWKDIRTKDDLGHPICDNLRDGDWLPKYIADRLLHRTSTKQLGEWLLNAFNPLSRIPRFLIPHYFDSIITPLYCLLLDRLWSQCSKFVATGNNLVKSLVLGSIAVVGYNVSSPLPPLSNKLRDPKPEYMSCSETQFPVCSTIAAGFTHFASGYMRNWGRDTFISLRGLLLVTGRYEEARYIILGFAGCLRHGLIPNLLDRGIKARYNCRDAVWWWLQSIKDYCNMCPDGKSILQDNVRRLYPKDTDEPRTDVYIDQPLYEVMQESLQRQFEGIDFVERNAGRAIDEQMTEKGFHVKVGVNRETGFVFGGNEWNCGTWMDKMGSSLKAGNKGVPSSPRDGSAVELVGLSKSIITWLREMHASGTYIYSGVKSDTENWTWSQWEEKIQANFEKHFWISPNSSHHLVNRREIYKDSVGAIHEWRDYQLRPNFPIAMAVAPELFDRNHAKDALDIVQHVLVSALGMKTLDPSDWNYRGDYVNSDDSSDYKTAQGFNYHQGPEWLWPLGYYLRAYFIFSDDKSAAINYIKQSLSKHYKYIESSAWFGLPELTNSEGRFCADSCEIQAWSLATILDVLYDIQNQSHN</sequence>
<dbReference type="InterPro" id="IPR017853">
    <property type="entry name" value="GH"/>
</dbReference>
<keyword evidence="9" id="KW-0328">Glycosyltransferase</keyword>
<evidence type="ECO:0000313" key="22">
    <source>
        <dbReference type="Proteomes" id="UP000288716"/>
    </source>
</evidence>
<dbReference type="Gene3D" id="3.20.20.80">
    <property type="entry name" value="Glycosidases"/>
    <property type="match status" value="2"/>
</dbReference>
<name>A0A443SJ72_9ACAR</name>
<dbReference type="EC" id="2.4.1.25" evidence="5"/>
<dbReference type="GO" id="GO:0005980">
    <property type="term" value="P:glycogen catabolic process"/>
    <property type="evidence" value="ECO:0007669"/>
    <property type="project" value="InterPro"/>
</dbReference>
<dbReference type="GO" id="GO:0005978">
    <property type="term" value="P:glycogen biosynthetic process"/>
    <property type="evidence" value="ECO:0007669"/>
    <property type="project" value="UniProtKB-KW"/>
</dbReference>
<keyword evidence="12" id="KW-0320">Glycogen biosynthesis</keyword>
<dbReference type="Pfam" id="PF14699">
    <property type="entry name" value="hGDE_N"/>
    <property type="match status" value="1"/>
</dbReference>
<accession>A0A443SJ72</accession>
<dbReference type="InterPro" id="IPR032790">
    <property type="entry name" value="GDE_C"/>
</dbReference>
<proteinExistence type="inferred from homology"/>
<dbReference type="EMBL" id="NCKV01001927">
    <property type="protein sequence ID" value="RWS27560.1"/>
    <property type="molecule type" value="Genomic_DNA"/>
</dbReference>
<evidence type="ECO:0000256" key="6">
    <source>
        <dbReference type="ARBA" id="ARBA00012778"/>
    </source>
</evidence>
<evidence type="ECO:0000256" key="9">
    <source>
        <dbReference type="ARBA" id="ARBA00022676"/>
    </source>
</evidence>
<comment type="catalytic activity">
    <reaction evidence="1">
        <text>Transfers a segment of a (1-&gt;4)-alpha-D-glucan to a new position in an acceptor, which may be glucose or a (1-&gt;4)-alpha-D-glucan.</text>
        <dbReference type="EC" id="2.4.1.25"/>
    </reaction>
</comment>
<keyword evidence="11" id="KW-0378">Hydrolase</keyword>
<evidence type="ECO:0000259" key="17">
    <source>
        <dbReference type="Pfam" id="PF06202"/>
    </source>
</evidence>
<dbReference type="VEuPathDB" id="VectorBase:LDEU004480"/>
<evidence type="ECO:0000256" key="5">
    <source>
        <dbReference type="ARBA" id="ARBA00012560"/>
    </source>
</evidence>
<dbReference type="FunFam" id="1.50.10.10:FF:000039">
    <property type="entry name" value="Glycogen debranching enzyme Gdb1, putative"/>
    <property type="match status" value="1"/>
</dbReference>
<dbReference type="InterPro" id="IPR008928">
    <property type="entry name" value="6-hairpin_glycosidase_sf"/>
</dbReference>
<dbReference type="NCBIfam" id="TIGR01531">
    <property type="entry name" value="glyc_debranch"/>
    <property type="match status" value="1"/>
</dbReference>
<feature type="domain" description="Glycogen debranching enzyme glucanotransferase" evidence="19">
    <location>
        <begin position="114"/>
        <end position="544"/>
    </location>
</feature>
<comment type="catalytic activity">
    <reaction evidence="2">
        <text>Hydrolysis of (1-&gt;6)-alpha-D-glucosidic branch linkages in glycogen phosphorylase limit dextrin.</text>
        <dbReference type="EC" id="3.2.1.33"/>
    </reaction>
</comment>
<dbReference type="PANTHER" id="PTHR10569">
    <property type="entry name" value="GLYCOGEN DEBRANCHING ENZYME"/>
    <property type="match status" value="1"/>
</dbReference>
<dbReference type="PANTHER" id="PTHR10569:SF2">
    <property type="entry name" value="GLYCOGEN DEBRANCHING ENZYME"/>
    <property type="match status" value="1"/>
</dbReference>
<evidence type="ECO:0000256" key="7">
    <source>
        <dbReference type="ARBA" id="ARBA00020723"/>
    </source>
</evidence>
<organism evidence="21 22">
    <name type="scientific">Leptotrombidium deliense</name>
    <dbReference type="NCBI Taxonomy" id="299467"/>
    <lineage>
        <taxon>Eukaryota</taxon>
        <taxon>Metazoa</taxon>
        <taxon>Ecdysozoa</taxon>
        <taxon>Arthropoda</taxon>
        <taxon>Chelicerata</taxon>
        <taxon>Arachnida</taxon>
        <taxon>Acari</taxon>
        <taxon>Acariformes</taxon>
        <taxon>Trombidiformes</taxon>
        <taxon>Prostigmata</taxon>
        <taxon>Anystina</taxon>
        <taxon>Parasitengona</taxon>
        <taxon>Trombiculoidea</taxon>
        <taxon>Trombiculidae</taxon>
        <taxon>Leptotrombidium</taxon>
    </lineage>
</organism>
<dbReference type="InterPro" id="IPR032788">
    <property type="entry name" value="AGL_central"/>
</dbReference>
<dbReference type="SUPFAM" id="SSF51445">
    <property type="entry name" value="(Trans)glycosidases"/>
    <property type="match status" value="1"/>
</dbReference>
<feature type="domain" description="Eukaryotic glycogen debranching enzyme N-terminal" evidence="18">
    <location>
        <begin position="30"/>
        <end position="109"/>
    </location>
</feature>
<evidence type="ECO:0000256" key="8">
    <source>
        <dbReference type="ARBA" id="ARBA00022490"/>
    </source>
</evidence>
<keyword evidence="13" id="KW-0511">Multifunctional enzyme</keyword>
<dbReference type="InterPro" id="IPR029436">
    <property type="entry name" value="AGL_euk_N"/>
</dbReference>
<dbReference type="GO" id="GO:0004134">
    <property type="term" value="F:4-alpha-glucanotransferase activity"/>
    <property type="evidence" value="ECO:0007669"/>
    <property type="project" value="UniProtKB-EC"/>
</dbReference>
<dbReference type="InterPro" id="IPR006421">
    <property type="entry name" value="Glycogen_debranch_met"/>
</dbReference>
<dbReference type="GO" id="GO:0005737">
    <property type="term" value="C:cytoplasm"/>
    <property type="evidence" value="ECO:0007669"/>
    <property type="project" value="UniProtKB-SubCell"/>
</dbReference>
<evidence type="ECO:0000256" key="10">
    <source>
        <dbReference type="ARBA" id="ARBA00022679"/>
    </source>
</evidence>
<dbReference type="Gene3D" id="1.50.10.10">
    <property type="match status" value="1"/>
</dbReference>
<evidence type="ECO:0000256" key="12">
    <source>
        <dbReference type="ARBA" id="ARBA00023056"/>
    </source>
</evidence>
<dbReference type="Pfam" id="PF06202">
    <property type="entry name" value="GDE_C"/>
    <property type="match status" value="1"/>
</dbReference>
<evidence type="ECO:0000256" key="11">
    <source>
        <dbReference type="ARBA" id="ARBA00022801"/>
    </source>
</evidence>
<reference evidence="21 22" key="1">
    <citation type="journal article" date="2018" name="Gigascience">
        <title>Genomes of trombidid mites reveal novel predicted allergens and laterally-transferred genes associated with secondary metabolism.</title>
        <authorList>
            <person name="Dong X."/>
            <person name="Chaisiri K."/>
            <person name="Xia D."/>
            <person name="Armstrong S.D."/>
            <person name="Fang Y."/>
            <person name="Donnelly M.J."/>
            <person name="Kadowaki T."/>
            <person name="McGarry J.W."/>
            <person name="Darby A.C."/>
            <person name="Makepeace B.L."/>
        </authorList>
    </citation>
    <scope>NUCLEOTIDE SEQUENCE [LARGE SCALE GENOMIC DNA]</scope>
    <source>
        <strain evidence="21">UoL-UT</strain>
    </source>
</reference>
<dbReference type="CDD" id="cd11327">
    <property type="entry name" value="AmyAc_Glg_debranch_2"/>
    <property type="match status" value="1"/>
</dbReference>
<dbReference type="FunFam" id="3.20.20.80:FF:000070">
    <property type="entry name" value="GDB1p Glycogen debranching enzyme"/>
    <property type="match status" value="1"/>
</dbReference>
<protein>
    <recommendedName>
        <fullName evidence="7">Glycogen debranching enzyme</fullName>
        <ecNumber evidence="5">2.4.1.25</ecNumber>
        <ecNumber evidence="6">3.2.1.33</ecNumber>
    </recommendedName>
    <alternativeName>
        <fullName evidence="16">Glycogen debrancher</fullName>
    </alternativeName>
</protein>
<dbReference type="FunFam" id="3.20.20.80:FF:000108">
    <property type="entry name" value="glycogen debranching enzyme"/>
    <property type="match status" value="1"/>
</dbReference>
<feature type="domain" description="Glycogen debranching enzyme C-terminal" evidence="17">
    <location>
        <begin position="1046"/>
        <end position="1479"/>
    </location>
</feature>
<evidence type="ECO:0000256" key="1">
    <source>
        <dbReference type="ARBA" id="ARBA00000439"/>
    </source>
</evidence>
<comment type="subcellular location">
    <subcellularLocation>
        <location evidence="4">Cytoplasm</location>
    </subcellularLocation>
</comment>
<dbReference type="Proteomes" id="UP000288716">
    <property type="component" value="Unassembled WGS sequence"/>
</dbReference>
<evidence type="ECO:0000259" key="20">
    <source>
        <dbReference type="Pfam" id="PF14702"/>
    </source>
</evidence>